<dbReference type="InParanoid" id="A0A545AL13"/>
<dbReference type="EMBL" id="VIRS01000021">
    <property type="protein sequence ID" value="TQS42003.1"/>
    <property type="molecule type" value="Genomic_DNA"/>
</dbReference>
<dbReference type="InterPro" id="IPR058852">
    <property type="entry name" value="HTH_77"/>
</dbReference>
<dbReference type="InterPro" id="IPR011990">
    <property type="entry name" value="TPR-like_helical_dom_sf"/>
</dbReference>
<organism evidence="3 4">
    <name type="scientific">Cryptosporangium phraense</name>
    <dbReference type="NCBI Taxonomy" id="2593070"/>
    <lineage>
        <taxon>Bacteria</taxon>
        <taxon>Bacillati</taxon>
        <taxon>Actinomycetota</taxon>
        <taxon>Actinomycetes</taxon>
        <taxon>Cryptosporangiales</taxon>
        <taxon>Cryptosporangiaceae</taxon>
        <taxon>Cryptosporangium</taxon>
    </lineage>
</organism>
<feature type="compositionally biased region" description="Pro residues" evidence="1">
    <location>
        <begin position="351"/>
        <end position="364"/>
    </location>
</feature>
<dbReference type="Gene3D" id="1.25.40.10">
    <property type="entry name" value="Tetratricopeptide repeat domain"/>
    <property type="match status" value="1"/>
</dbReference>
<evidence type="ECO:0000313" key="4">
    <source>
        <dbReference type="Proteomes" id="UP000317982"/>
    </source>
</evidence>
<keyword evidence="4" id="KW-1185">Reference proteome</keyword>
<evidence type="ECO:0000256" key="1">
    <source>
        <dbReference type="SAM" id="MobiDB-lite"/>
    </source>
</evidence>
<proteinExistence type="predicted"/>
<gene>
    <name evidence="3" type="ORF">FL583_27375</name>
</gene>
<feature type="domain" description="Winged helix-turn-helix" evidence="2">
    <location>
        <begin position="105"/>
        <end position="179"/>
    </location>
</feature>
<feature type="compositionally biased region" description="Pro residues" evidence="1">
    <location>
        <begin position="382"/>
        <end position="392"/>
    </location>
</feature>
<evidence type="ECO:0000259" key="2">
    <source>
        <dbReference type="Pfam" id="PF25872"/>
    </source>
</evidence>
<dbReference type="PANTHER" id="PTHR47691:SF3">
    <property type="entry name" value="HTH-TYPE TRANSCRIPTIONAL REGULATOR RV0890C-RELATED"/>
    <property type="match status" value="1"/>
</dbReference>
<comment type="caution">
    <text evidence="3">The sequence shown here is derived from an EMBL/GenBank/DDBJ whole genome shotgun (WGS) entry which is preliminary data.</text>
</comment>
<accession>A0A545AL13</accession>
<name>A0A545AL13_9ACTN</name>
<dbReference type="Proteomes" id="UP000317982">
    <property type="component" value="Unassembled WGS sequence"/>
</dbReference>
<dbReference type="AlphaFoldDB" id="A0A545AL13"/>
<sequence>MAGGSGVGAAADSAAVRLFAERAAAVSPGFAVTDETLGDVVRICRALDGLPLAIELAAARLRSLSLAEVAARVDDRLALLSRGSRGGVPRHRTLRAVLDGSWELLSTPERTLLRRLAIFAGAPSLEGVDAVCGAGRPGDELLDLVGDLVDRSLLVPVDGPDGRRYRLLETVREYAAERLDDAGERELIAAAHTAYVLDVAERTEPQLRTGQQLVAIARFRAGHADLDAATARALAAGEVRAARRLVAARTWFWWLTGQRRAAGDWAERALRGWDGRTLDDTVGLCVLSAAATARRPLGAPWTLSPELLEQLQTLQHPVAVFAAAWLAGASPADDAPPPRPAEQEPRATGPEPRPAGPGPKPAGPAPRADGSGPRTDGLGPRPAGPGPEPAGPGPLTSGPEWGGRTSRMLLAAERFAAHPDPWCRAASALLAGHAAWDAGDTAGAVAAFAAARDGFGAIGERWGSLLSASSVAMATTSSDPWAAREALREAERLASELDGLSEVPELLVQIATLSGRLGDHAAAHGALDRAEALADRSGDPLLAARIRHSRGEVARYGGDLDLAAVELYTALKVLDAVPGVEPESGSGPPAATRFSAQLLSCLGRVEAERGSAAAAGRHAQALGRALLTGDAPLRADVLERFAAGCGAPFTGDVRAHARRGAQALGAAWTLRHPASPLPVATELPDGALPEAGTAREACRAVLGDADFDRWWRVGARLDAPERTLAG</sequence>
<dbReference type="SUPFAM" id="SSF48452">
    <property type="entry name" value="TPR-like"/>
    <property type="match status" value="1"/>
</dbReference>
<protein>
    <recommendedName>
        <fullName evidence="2">Winged helix-turn-helix domain-containing protein</fullName>
    </recommendedName>
</protein>
<dbReference type="PANTHER" id="PTHR47691">
    <property type="entry name" value="REGULATOR-RELATED"/>
    <property type="match status" value="1"/>
</dbReference>
<dbReference type="Pfam" id="PF25872">
    <property type="entry name" value="HTH_77"/>
    <property type="match status" value="1"/>
</dbReference>
<feature type="region of interest" description="Disordered" evidence="1">
    <location>
        <begin position="329"/>
        <end position="403"/>
    </location>
</feature>
<evidence type="ECO:0000313" key="3">
    <source>
        <dbReference type="EMBL" id="TQS42003.1"/>
    </source>
</evidence>
<dbReference type="OrthoDB" id="3755432at2"/>
<reference evidence="3 4" key="1">
    <citation type="submission" date="2019-07" db="EMBL/GenBank/DDBJ databases">
        <title>Cryptosporangium phraense sp. nov., isolated from plant litter.</title>
        <authorList>
            <person name="Suriyachadkun C."/>
        </authorList>
    </citation>
    <scope>NUCLEOTIDE SEQUENCE [LARGE SCALE GENOMIC DNA]</scope>
    <source>
        <strain evidence="3 4">A-T 5661</strain>
    </source>
</reference>